<protein>
    <submittedName>
        <fullName evidence="1">Uncharacterized protein</fullName>
    </submittedName>
</protein>
<evidence type="ECO:0000313" key="1">
    <source>
        <dbReference type="EMBL" id="KWX81282.1"/>
    </source>
</evidence>
<dbReference type="EMBL" id="LIRB01000062">
    <property type="protein sequence ID" value="KWX81282.1"/>
    <property type="molecule type" value="Genomic_DNA"/>
</dbReference>
<accession>A0A132UCS8</accession>
<organism evidence="1 2">
    <name type="scientific">Paenibacillus riograndensis</name>
    <dbReference type="NCBI Taxonomy" id="483937"/>
    <lineage>
        <taxon>Bacteria</taxon>
        <taxon>Bacillati</taxon>
        <taxon>Bacillota</taxon>
        <taxon>Bacilli</taxon>
        <taxon>Bacillales</taxon>
        <taxon>Paenibacillaceae</taxon>
        <taxon>Paenibacillus</taxon>
        <taxon>Paenibacillus sonchi group</taxon>
    </lineage>
</organism>
<dbReference type="Proteomes" id="UP000070475">
    <property type="component" value="Unassembled WGS sequence"/>
</dbReference>
<dbReference type="PATRIC" id="fig|483937.3.peg.6793"/>
<dbReference type="AlphaFoldDB" id="A0A132UCS8"/>
<keyword evidence="2" id="KW-1185">Reference proteome</keyword>
<reference evidence="1 2" key="1">
    <citation type="submission" date="2015-08" db="EMBL/GenBank/DDBJ databases">
        <title>Genomes of Paenibacillus riograndensis.</title>
        <authorList>
            <person name="Sant'Anna F.H."/>
            <person name="Souza R."/>
            <person name="Ambrosini A."/>
            <person name="Bach E."/>
            <person name="Fernandes G."/>
            <person name="Balsanelli E."/>
            <person name="Baura V.A."/>
            <person name="Pedrosa F.O."/>
            <person name="Souza E.M."/>
            <person name="Passaglia L."/>
        </authorList>
    </citation>
    <scope>NUCLEOTIDE SEQUENCE [LARGE SCALE GENOMIC DNA]</scope>
    <source>
        <strain evidence="1 2">CAS34</strain>
    </source>
</reference>
<name>A0A132UCS8_9BACL</name>
<gene>
    <name evidence="1" type="ORF">AMQ84_00320</name>
</gene>
<proteinExistence type="predicted"/>
<evidence type="ECO:0000313" key="2">
    <source>
        <dbReference type="Proteomes" id="UP000070475"/>
    </source>
</evidence>
<sequence length="70" mass="7994">MKHINYILNKTAAGCCGLVFKIYTGKQLYRKLYSEKSMDIFEACEDISDAEGWGSIRRLKRTEACGQRSP</sequence>
<comment type="caution">
    <text evidence="1">The sequence shown here is derived from an EMBL/GenBank/DDBJ whole genome shotgun (WGS) entry which is preliminary data.</text>
</comment>